<feature type="region of interest" description="Disordered" evidence="2">
    <location>
        <begin position="310"/>
        <end position="401"/>
    </location>
</feature>
<evidence type="ECO:0000256" key="2">
    <source>
        <dbReference type="SAM" id="MobiDB-lite"/>
    </source>
</evidence>
<feature type="compositionally biased region" description="Polar residues" evidence="2">
    <location>
        <begin position="375"/>
        <end position="387"/>
    </location>
</feature>
<feature type="compositionally biased region" description="Polar residues" evidence="2">
    <location>
        <begin position="355"/>
        <end position="365"/>
    </location>
</feature>
<dbReference type="AlphaFoldDB" id="A0A8H3E4W7"/>
<dbReference type="SUPFAM" id="SSF82109">
    <property type="entry name" value="MIR domain"/>
    <property type="match status" value="1"/>
</dbReference>
<proteinExistence type="predicted"/>
<organism evidence="3 4">
    <name type="scientific">Rhizoctonia solani</name>
    <dbReference type="NCBI Taxonomy" id="456999"/>
    <lineage>
        <taxon>Eukaryota</taxon>
        <taxon>Fungi</taxon>
        <taxon>Dikarya</taxon>
        <taxon>Basidiomycota</taxon>
        <taxon>Agaricomycotina</taxon>
        <taxon>Agaricomycetes</taxon>
        <taxon>Cantharellales</taxon>
        <taxon>Ceratobasidiaceae</taxon>
        <taxon>Rhizoctonia</taxon>
    </lineage>
</organism>
<evidence type="ECO:0000313" key="4">
    <source>
        <dbReference type="Proteomes" id="UP000663827"/>
    </source>
</evidence>
<dbReference type="Proteomes" id="UP000663827">
    <property type="component" value="Unassembled WGS sequence"/>
</dbReference>
<protein>
    <submittedName>
        <fullName evidence="3">Uncharacterized protein</fullName>
    </submittedName>
</protein>
<comment type="caution">
    <text evidence="3">The sequence shown here is derived from an EMBL/GenBank/DDBJ whole genome shotgun (WGS) entry which is preliminary data.</text>
</comment>
<reference evidence="3" key="1">
    <citation type="submission" date="2021-01" db="EMBL/GenBank/DDBJ databases">
        <authorList>
            <person name="Kaushik A."/>
        </authorList>
    </citation>
    <scope>NUCLEOTIDE SEQUENCE</scope>
    <source>
        <strain evidence="3">AG5</strain>
    </source>
</reference>
<name>A0A8H3E4W7_9AGAM</name>
<evidence type="ECO:0000313" key="3">
    <source>
        <dbReference type="EMBL" id="CAE7188152.1"/>
    </source>
</evidence>
<accession>A0A8H3E4W7</accession>
<gene>
    <name evidence="3" type="ORF">RDB_LOCUS124404</name>
</gene>
<keyword evidence="1" id="KW-0175">Coiled coil</keyword>
<dbReference type="InterPro" id="IPR036300">
    <property type="entry name" value="MIR_dom_sf"/>
</dbReference>
<sequence length="401" mass="44641">MGQAQTSSTWGTYDPSYETTPGTYRIVHGATNKTLQTHEVTQMLIIRDREDPSSDTGREQNDHWFIIRSGDAFIFKHFQSEYYISGLPWLPANARPICATHYPSTWAIRVKKDSDDLRCAITIPVGWNEFQSKSGYIGIGVNSGNVRLCFIPLSGKEELDHIWRLERIGDTTFEEDCAHKVREMERQLSAANDRCASSELKLQAMQQQLDTQKAELACLHNELSTQAAELKRTQIESNQQSTELKQQNEVLGKIRKLLDTKERSLSERIKGSCENNETAPEKVQGEMLRQLEVAGGEVVGGEGLDARERAMSEKGRVVSENGIISEEDEVSQGEGRPPSLRSDEAALIERAAPGETNNVPASNASAPLPDHGSQPEMQTQPDPTSPAQVDHKLTELGWLPD</sequence>
<feature type="coiled-coil region" evidence="1">
    <location>
        <begin position="181"/>
        <end position="222"/>
    </location>
</feature>
<dbReference type="EMBL" id="CAJNJQ010002911">
    <property type="protein sequence ID" value="CAE7188152.1"/>
    <property type="molecule type" value="Genomic_DNA"/>
</dbReference>
<evidence type="ECO:0000256" key="1">
    <source>
        <dbReference type="SAM" id="Coils"/>
    </source>
</evidence>